<dbReference type="PANTHER" id="PTHR33164">
    <property type="entry name" value="TRANSCRIPTIONAL REGULATOR, MARR FAMILY"/>
    <property type="match status" value="1"/>
</dbReference>
<evidence type="ECO:0000256" key="3">
    <source>
        <dbReference type="ARBA" id="ARBA00023163"/>
    </source>
</evidence>
<evidence type="ECO:0000313" key="5">
    <source>
        <dbReference type="EMBL" id="SDG83591.1"/>
    </source>
</evidence>
<dbReference type="SUPFAM" id="SSF46785">
    <property type="entry name" value="Winged helix' DNA-binding domain"/>
    <property type="match status" value="1"/>
</dbReference>
<dbReference type="InterPro" id="IPR036390">
    <property type="entry name" value="WH_DNA-bd_sf"/>
</dbReference>
<dbReference type="AlphaFoldDB" id="A0A1G7XHN2"/>
<dbReference type="GO" id="GO:0006950">
    <property type="term" value="P:response to stress"/>
    <property type="evidence" value="ECO:0007669"/>
    <property type="project" value="TreeGrafter"/>
</dbReference>
<reference evidence="5 6" key="1">
    <citation type="submission" date="2016-10" db="EMBL/GenBank/DDBJ databases">
        <authorList>
            <person name="de Groot N.N."/>
        </authorList>
    </citation>
    <scope>NUCLEOTIDE SEQUENCE [LARGE SCALE GENOMIC DNA]</scope>
    <source>
        <strain evidence="5 6">CPCC 201354</strain>
    </source>
</reference>
<keyword evidence="1" id="KW-0805">Transcription regulation</keyword>
<feature type="domain" description="HTH marR-type" evidence="4">
    <location>
        <begin position="13"/>
        <end position="146"/>
    </location>
</feature>
<dbReference type="GO" id="GO:0003677">
    <property type="term" value="F:DNA binding"/>
    <property type="evidence" value="ECO:0007669"/>
    <property type="project" value="UniProtKB-KW"/>
</dbReference>
<name>A0A1G7XHN2_9ACTN</name>
<protein>
    <submittedName>
        <fullName evidence="5">DNA-binding transcriptional regulator, MarR family</fullName>
    </submittedName>
</protein>
<accession>A0A1G7XHN2</accession>
<proteinExistence type="predicted"/>
<keyword evidence="3" id="KW-0804">Transcription</keyword>
<sequence length="151" mass="16889">MPGETTTSPRGFKVAVWRSLMETHVFVLREIETELQQRHRLSLSEFDALVNIPAEGTRLVDLKKRVVLSQSAVSRLCDRLEQRGLVERIPCPEDQRGVEVRVTPAGRKLLRQAVRTNADVVERAFADHLSPAQLDALHDALATVRMSQAGA</sequence>
<dbReference type="Pfam" id="PF01047">
    <property type="entry name" value="MarR"/>
    <property type="match status" value="1"/>
</dbReference>
<dbReference type="PRINTS" id="PR00598">
    <property type="entry name" value="HTHMARR"/>
</dbReference>
<dbReference type="STRING" id="504805.SAMN05421505_108194"/>
<keyword evidence="2 5" id="KW-0238">DNA-binding</keyword>
<evidence type="ECO:0000313" key="6">
    <source>
        <dbReference type="Proteomes" id="UP000198923"/>
    </source>
</evidence>
<dbReference type="PROSITE" id="PS01117">
    <property type="entry name" value="HTH_MARR_1"/>
    <property type="match status" value="1"/>
</dbReference>
<dbReference type="EMBL" id="FNCN01000008">
    <property type="protein sequence ID" value="SDG83591.1"/>
    <property type="molecule type" value="Genomic_DNA"/>
</dbReference>
<dbReference type="InterPro" id="IPR039422">
    <property type="entry name" value="MarR/SlyA-like"/>
</dbReference>
<dbReference type="Gene3D" id="1.10.10.10">
    <property type="entry name" value="Winged helix-like DNA-binding domain superfamily/Winged helix DNA-binding domain"/>
    <property type="match status" value="1"/>
</dbReference>
<dbReference type="InterPro" id="IPR023187">
    <property type="entry name" value="Tscrpt_reg_MarR-type_CS"/>
</dbReference>
<dbReference type="SMART" id="SM00347">
    <property type="entry name" value="HTH_MARR"/>
    <property type="match status" value="1"/>
</dbReference>
<dbReference type="Proteomes" id="UP000198923">
    <property type="component" value="Unassembled WGS sequence"/>
</dbReference>
<gene>
    <name evidence="5" type="ORF">SAMN05421505_108194</name>
</gene>
<evidence type="ECO:0000259" key="4">
    <source>
        <dbReference type="PROSITE" id="PS50995"/>
    </source>
</evidence>
<dbReference type="RefSeq" id="WP_218125742.1">
    <property type="nucleotide sequence ID" value="NZ_FNCN01000008.1"/>
</dbReference>
<dbReference type="InterPro" id="IPR036388">
    <property type="entry name" value="WH-like_DNA-bd_sf"/>
</dbReference>
<dbReference type="InterPro" id="IPR000835">
    <property type="entry name" value="HTH_MarR-typ"/>
</dbReference>
<evidence type="ECO:0000256" key="2">
    <source>
        <dbReference type="ARBA" id="ARBA00023125"/>
    </source>
</evidence>
<dbReference type="PANTHER" id="PTHR33164:SF99">
    <property type="entry name" value="MARR FAMILY REGULATORY PROTEIN"/>
    <property type="match status" value="1"/>
</dbReference>
<dbReference type="GO" id="GO:0003700">
    <property type="term" value="F:DNA-binding transcription factor activity"/>
    <property type="evidence" value="ECO:0007669"/>
    <property type="project" value="InterPro"/>
</dbReference>
<organism evidence="5 6">
    <name type="scientific">Sinosporangium album</name>
    <dbReference type="NCBI Taxonomy" id="504805"/>
    <lineage>
        <taxon>Bacteria</taxon>
        <taxon>Bacillati</taxon>
        <taxon>Actinomycetota</taxon>
        <taxon>Actinomycetes</taxon>
        <taxon>Streptosporangiales</taxon>
        <taxon>Streptosporangiaceae</taxon>
        <taxon>Sinosporangium</taxon>
    </lineage>
</organism>
<evidence type="ECO:0000256" key="1">
    <source>
        <dbReference type="ARBA" id="ARBA00023015"/>
    </source>
</evidence>
<dbReference type="PROSITE" id="PS50995">
    <property type="entry name" value="HTH_MARR_2"/>
    <property type="match status" value="1"/>
</dbReference>
<keyword evidence="6" id="KW-1185">Reference proteome</keyword>